<protein>
    <submittedName>
        <fullName evidence="3">Uncharacterized protein</fullName>
    </submittedName>
</protein>
<evidence type="ECO:0000313" key="3">
    <source>
        <dbReference type="EMBL" id="NYH54054.1"/>
    </source>
</evidence>
<dbReference type="AlphaFoldDB" id="A0A7Y9XDY3"/>
<sequence>MRKHHKGWVALFGAATIASSGLAGLPGAAADEKGTRALDWPVVSQSVSSYSLDGYEIGYLPEDLEGYGINASSITDRRGNRQSQISWTQGPDRMLARVAVLRSERFQSLEDLRSIRYGHLPEGSLHRMDRNEALEHESYLSQETGDLFWLERPGVAIAVHLQPDRWDSGELVRMAESVVPLESSPEKPAEEGAGEGAPAEEPAAEERGQDRPVPGEQATETEGAQEPTGPPAVGAAPVDEAADGTPVGVAGTAPVGRPADPRPSDAPQAPESPEASGAPESPAGQEESPAEEAPAEEGTQEGTPAEEAPAGQDETPTGETSTGQGTPTEEGTQEGTPVEEVPTEEGAQHEGVRVPQVKECVIGRFVDFETGETDLVQAGMTPSSGEFVERVLAGEQLGAAERDRLLATVWHYGDEGDKTGAVSACAQDLSLTRAEVEEIIFDLSPLIAELVQEAEQYEAGSTRTVEPIGAEEWQELWDSVPWSFPGENS</sequence>
<proteinExistence type="predicted"/>
<feature type="region of interest" description="Disordered" evidence="1">
    <location>
        <begin position="178"/>
        <end position="352"/>
    </location>
</feature>
<organism evidence="3 4">
    <name type="scientific">Nocardiopsis sinuspersici</name>
    <dbReference type="NCBI Taxonomy" id="501010"/>
    <lineage>
        <taxon>Bacteria</taxon>
        <taxon>Bacillati</taxon>
        <taxon>Actinomycetota</taxon>
        <taxon>Actinomycetes</taxon>
        <taxon>Streptosporangiales</taxon>
        <taxon>Nocardiopsidaceae</taxon>
        <taxon>Nocardiopsis</taxon>
    </lineage>
</organism>
<accession>A0A7Y9XDY3</accession>
<comment type="caution">
    <text evidence="3">The sequence shown here is derived from an EMBL/GenBank/DDBJ whole genome shotgun (WGS) entry which is preliminary data.</text>
</comment>
<reference evidence="3 4" key="1">
    <citation type="submission" date="2020-07" db="EMBL/GenBank/DDBJ databases">
        <title>Sequencing the genomes of 1000 actinobacteria strains.</title>
        <authorList>
            <person name="Klenk H.-P."/>
        </authorList>
    </citation>
    <scope>NUCLEOTIDE SEQUENCE [LARGE SCALE GENOMIC DNA]</scope>
    <source>
        <strain evidence="3 4">DSM 45278</strain>
    </source>
</reference>
<feature type="compositionally biased region" description="Low complexity" evidence="1">
    <location>
        <begin position="278"/>
        <end position="287"/>
    </location>
</feature>
<feature type="compositionally biased region" description="Acidic residues" evidence="1">
    <location>
        <begin position="288"/>
        <end position="299"/>
    </location>
</feature>
<dbReference type="RefSeq" id="WP_179810729.1">
    <property type="nucleotide sequence ID" value="NZ_JACCHL010000001.1"/>
</dbReference>
<feature type="chain" id="PRO_5038570617" evidence="2">
    <location>
        <begin position="24"/>
        <end position="489"/>
    </location>
</feature>
<evidence type="ECO:0000256" key="1">
    <source>
        <dbReference type="SAM" id="MobiDB-lite"/>
    </source>
</evidence>
<gene>
    <name evidence="3" type="ORF">HNR06_003643</name>
</gene>
<evidence type="ECO:0000313" key="4">
    <source>
        <dbReference type="Proteomes" id="UP000584931"/>
    </source>
</evidence>
<feature type="signal peptide" evidence="2">
    <location>
        <begin position="1"/>
        <end position="23"/>
    </location>
</feature>
<keyword evidence="2" id="KW-0732">Signal</keyword>
<evidence type="ECO:0000256" key="2">
    <source>
        <dbReference type="SAM" id="SignalP"/>
    </source>
</evidence>
<dbReference type="Proteomes" id="UP000584931">
    <property type="component" value="Unassembled WGS sequence"/>
</dbReference>
<dbReference type="EMBL" id="JACCHL010000001">
    <property type="protein sequence ID" value="NYH54054.1"/>
    <property type="molecule type" value="Genomic_DNA"/>
</dbReference>
<name>A0A7Y9XDY3_9ACTN</name>
<feature type="compositionally biased region" description="Low complexity" evidence="1">
    <location>
        <begin position="314"/>
        <end position="340"/>
    </location>
</feature>